<dbReference type="Pfam" id="PF00201">
    <property type="entry name" value="UDPGT"/>
    <property type="match status" value="1"/>
</dbReference>
<keyword evidence="5" id="KW-0808">Transferase</keyword>
<dbReference type="CDD" id="cd03784">
    <property type="entry name" value="GT1_Gtf-like"/>
    <property type="match status" value="1"/>
</dbReference>
<protein>
    <recommendedName>
        <fullName evidence="3">glucuronosyltransferase</fullName>
        <ecNumber evidence="3">2.4.1.17</ecNumber>
    </recommendedName>
</protein>
<feature type="signal peptide" evidence="11">
    <location>
        <begin position="1"/>
        <end position="17"/>
    </location>
</feature>
<keyword evidence="4" id="KW-0328">Glycosyltransferase</keyword>
<evidence type="ECO:0000256" key="1">
    <source>
        <dbReference type="ARBA" id="ARBA00004167"/>
    </source>
</evidence>
<keyword evidence="12" id="KW-1185">Reference proteome</keyword>
<keyword evidence="9" id="KW-0472">Membrane</keyword>
<organism evidence="12 13">
    <name type="scientific">Parastrongyloides trichosuri</name>
    <name type="common">Possum-specific nematode worm</name>
    <dbReference type="NCBI Taxonomy" id="131310"/>
    <lineage>
        <taxon>Eukaryota</taxon>
        <taxon>Metazoa</taxon>
        <taxon>Ecdysozoa</taxon>
        <taxon>Nematoda</taxon>
        <taxon>Chromadorea</taxon>
        <taxon>Rhabditida</taxon>
        <taxon>Tylenchina</taxon>
        <taxon>Panagrolaimomorpha</taxon>
        <taxon>Strongyloidoidea</taxon>
        <taxon>Strongyloididae</taxon>
        <taxon>Parastrongyloides</taxon>
    </lineage>
</organism>
<reference evidence="13" key="1">
    <citation type="submission" date="2017-02" db="UniProtKB">
        <authorList>
            <consortium name="WormBaseParasite"/>
        </authorList>
    </citation>
    <scope>IDENTIFICATION</scope>
</reference>
<dbReference type="SUPFAM" id="SSF53756">
    <property type="entry name" value="UDP-Glycosyltransferase/glycogen phosphorylase"/>
    <property type="match status" value="1"/>
</dbReference>
<evidence type="ECO:0000313" key="12">
    <source>
        <dbReference type="Proteomes" id="UP000038045"/>
    </source>
</evidence>
<evidence type="ECO:0000256" key="11">
    <source>
        <dbReference type="SAM" id="SignalP"/>
    </source>
</evidence>
<dbReference type="Gene3D" id="3.40.50.2000">
    <property type="entry name" value="Glycogen Phosphorylase B"/>
    <property type="match status" value="2"/>
</dbReference>
<evidence type="ECO:0000256" key="6">
    <source>
        <dbReference type="ARBA" id="ARBA00022692"/>
    </source>
</evidence>
<dbReference type="FunFam" id="3.40.50.2000:FF:000038">
    <property type="entry name" value="UDP-GlucuronosylTransferase"/>
    <property type="match status" value="1"/>
</dbReference>
<evidence type="ECO:0000256" key="9">
    <source>
        <dbReference type="ARBA" id="ARBA00023136"/>
    </source>
</evidence>
<dbReference type="AlphaFoldDB" id="A0A0N4Z1G9"/>
<evidence type="ECO:0000256" key="5">
    <source>
        <dbReference type="ARBA" id="ARBA00022679"/>
    </source>
</evidence>
<evidence type="ECO:0000256" key="4">
    <source>
        <dbReference type="ARBA" id="ARBA00022676"/>
    </source>
</evidence>
<keyword evidence="6" id="KW-0812">Transmembrane</keyword>
<keyword evidence="7 11" id="KW-0732">Signal</keyword>
<evidence type="ECO:0000256" key="8">
    <source>
        <dbReference type="ARBA" id="ARBA00022989"/>
    </source>
</evidence>
<dbReference type="STRING" id="131310.A0A0N4Z1G9"/>
<evidence type="ECO:0000256" key="3">
    <source>
        <dbReference type="ARBA" id="ARBA00012544"/>
    </source>
</evidence>
<accession>A0A0N4Z1G9</accession>
<proteinExistence type="inferred from homology"/>
<feature type="chain" id="PRO_5005890981" description="glucuronosyltransferase" evidence="11">
    <location>
        <begin position="18"/>
        <end position="480"/>
    </location>
</feature>
<keyword evidence="8" id="KW-1133">Transmembrane helix</keyword>
<comment type="catalytic activity">
    <reaction evidence="10">
        <text>glucuronate acceptor + UDP-alpha-D-glucuronate = acceptor beta-D-glucuronoside + UDP + H(+)</text>
        <dbReference type="Rhea" id="RHEA:21032"/>
        <dbReference type="ChEBI" id="CHEBI:15378"/>
        <dbReference type="ChEBI" id="CHEBI:58052"/>
        <dbReference type="ChEBI" id="CHEBI:58223"/>
        <dbReference type="ChEBI" id="CHEBI:132367"/>
        <dbReference type="ChEBI" id="CHEBI:132368"/>
        <dbReference type="EC" id="2.4.1.17"/>
    </reaction>
</comment>
<dbReference type="PANTHER" id="PTHR48043">
    <property type="entry name" value="EG:EG0003.4 PROTEIN-RELATED"/>
    <property type="match status" value="1"/>
</dbReference>
<dbReference type="Proteomes" id="UP000038045">
    <property type="component" value="Unplaced"/>
</dbReference>
<evidence type="ECO:0000256" key="2">
    <source>
        <dbReference type="ARBA" id="ARBA00009995"/>
    </source>
</evidence>
<dbReference type="WBParaSite" id="PTRK_0000062900.1">
    <property type="protein sequence ID" value="PTRK_0000062900.1"/>
    <property type="gene ID" value="PTRK_0000062900"/>
</dbReference>
<evidence type="ECO:0000256" key="7">
    <source>
        <dbReference type="ARBA" id="ARBA00022729"/>
    </source>
</evidence>
<dbReference type="PANTHER" id="PTHR48043:SF23">
    <property type="entry name" value="UDP-GLUCURONOSYLTRANSFERASE"/>
    <property type="match status" value="1"/>
</dbReference>
<dbReference type="InterPro" id="IPR002213">
    <property type="entry name" value="UDP_glucos_trans"/>
</dbReference>
<dbReference type="GO" id="GO:0015020">
    <property type="term" value="F:glucuronosyltransferase activity"/>
    <property type="evidence" value="ECO:0007669"/>
    <property type="project" value="UniProtKB-EC"/>
</dbReference>
<evidence type="ECO:0000313" key="13">
    <source>
        <dbReference type="WBParaSite" id="PTRK_0000062900.1"/>
    </source>
</evidence>
<comment type="subcellular location">
    <subcellularLocation>
        <location evidence="1">Membrane</location>
        <topology evidence="1">Single-pass membrane protein</topology>
    </subcellularLocation>
</comment>
<dbReference type="EC" id="2.4.1.17" evidence="3"/>
<sequence length="480" mass="55418">MFITYLTIIFLSSIVESYKILIYSPNFGYSHMNFNGRIADTLVEAGHDVTLLKIQFRFGQAVNGTRLAKVLEVNASDNIKAGFVSSQDQKDMWILHDGITTVPMKFKQYSSMLYNLCKFMFDQDELTKYIRRKKFDIMISEYFTLCSTMLYPHYGIKRAVFSSAMTNNELMYDYYGLYFPSSYIPTTFVSTYGKMSLYDRLCNFLAYYGEKFYYNNILIPKFESIYKRKNNGSSVSIEKIAKTAAGIFINTYPFIETPGPINTKIHFIGGIAYPELKLLPDEWNGILNLRRYNIIFAFGSIAQSYTMPTSYKKAILEAFGSLSNVTFIWKYERNISTLSIDVPENIIIRKWIPQNELLNDKRINIFITHCGMNSILESTAASKPILCIPLFGDQKRNSGLVYRLGNSEYFDKTELSNSIKFRSILLKMLTNDRYQRRANRIGRLIKDAPYTPKEIVSKFIEYIGKNGNINECGRCTSWCG</sequence>
<dbReference type="GO" id="GO:0016020">
    <property type="term" value="C:membrane"/>
    <property type="evidence" value="ECO:0007669"/>
    <property type="project" value="UniProtKB-SubCell"/>
</dbReference>
<dbReference type="InterPro" id="IPR050271">
    <property type="entry name" value="UDP-glycosyltransferase"/>
</dbReference>
<name>A0A0N4Z1G9_PARTI</name>
<evidence type="ECO:0000256" key="10">
    <source>
        <dbReference type="ARBA" id="ARBA00047475"/>
    </source>
</evidence>
<comment type="similarity">
    <text evidence="2">Belongs to the UDP-glycosyltransferase family.</text>
</comment>